<sequence>MRTPHLQKVEEYKDQVLEINRVTRVTKGGKRMRFRTTVVIGNMKGRVGVGVAKGIDVVESIAKAKSQAKKNLIEVKMKNKSIPHIVEAKYSAARIIIKPAVAGHGLMAGGSARVVLNMAGINDVTAKYISRTTNKLANAMVAIEALKKLKSAKNFLPTGRQEASSTKAQNDNAKPKDSNI</sequence>
<dbReference type="STRING" id="1797690.A3B23_00075"/>
<dbReference type="GO" id="GO:0005840">
    <property type="term" value="C:ribosome"/>
    <property type="evidence" value="ECO:0007669"/>
    <property type="project" value="UniProtKB-KW"/>
</dbReference>
<keyword evidence="2 6" id="KW-0689">Ribosomal protein</keyword>
<dbReference type="InterPro" id="IPR000851">
    <property type="entry name" value="Ribosomal_uS5"/>
</dbReference>
<proteinExistence type="inferred from homology"/>
<evidence type="ECO:0000313" key="11">
    <source>
        <dbReference type="Proteomes" id="UP000178744"/>
    </source>
</evidence>
<accession>A0A1G1Z6B0</accession>
<dbReference type="InterPro" id="IPR005324">
    <property type="entry name" value="Ribosomal_uS5_C"/>
</dbReference>
<dbReference type="AlphaFoldDB" id="A0A1G1Z6B0"/>
<evidence type="ECO:0000256" key="8">
    <source>
        <dbReference type="SAM" id="MobiDB-lite"/>
    </source>
</evidence>
<protein>
    <recommendedName>
        <fullName evidence="4">Small ribosomal subunit protein uS5</fullName>
    </recommendedName>
    <alternativeName>
        <fullName evidence="5">30S ribosomal protein S5</fullName>
    </alternativeName>
</protein>
<dbReference type="FunFam" id="3.30.230.10:FF:000002">
    <property type="entry name" value="30S ribosomal protein S5"/>
    <property type="match status" value="1"/>
</dbReference>
<dbReference type="InterPro" id="IPR018192">
    <property type="entry name" value="Ribosomal_uS5_N_CS"/>
</dbReference>
<dbReference type="PANTHER" id="PTHR48277">
    <property type="entry name" value="MITOCHONDRIAL RIBOSOMAL PROTEIN S5"/>
    <property type="match status" value="1"/>
</dbReference>
<evidence type="ECO:0000256" key="1">
    <source>
        <dbReference type="ARBA" id="ARBA00008945"/>
    </source>
</evidence>
<dbReference type="InterPro" id="IPR013810">
    <property type="entry name" value="Ribosomal_uS5_N"/>
</dbReference>
<evidence type="ECO:0000256" key="6">
    <source>
        <dbReference type="PROSITE-ProRule" id="PRU00268"/>
    </source>
</evidence>
<reference evidence="10 11" key="1">
    <citation type="journal article" date="2016" name="Nat. Commun.">
        <title>Thousands of microbial genomes shed light on interconnected biogeochemical processes in an aquifer system.</title>
        <authorList>
            <person name="Anantharaman K."/>
            <person name="Brown C.T."/>
            <person name="Hug L.A."/>
            <person name="Sharon I."/>
            <person name="Castelle C.J."/>
            <person name="Probst A.J."/>
            <person name="Thomas B.C."/>
            <person name="Singh A."/>
            <person name="Wilkins M.J."/>
            <person name="Karaoz U."/>
            <person name="Brodie E.L."/>
            <person name="Williams K.H."/>
            <person name="Hubbard S.S."/>
            <person name="Banfield J.F."/>
        </authorList>
    </citation>
    <scope>NUCLEOTIDE SEQUENCE [LARGE SCALE GENOMIC DNA]</scope>
</reference>
<dbReference type="PANTHER" id="PTHR48277:SF1">
    <property type="entry name" value="MITOCHONDRIAL RIBOSOMAL PROTEIN S5"/>
    <property type="match status" value="1"/>
</dbReference>
<dbReference type="GO" id="GO:0003723">
    <property type="term" value="F:RNA binding"/>
    <property type="evidence" value="ECO:0007669"/>
    <property type="project" value="InterPro"/>
</dbReference>
<dbReference type="InterPro" id="IPR014721">
    <property type="entry name" value="Ribsml_uS5_D2-typ_fold_subgr"/>
</dbReference>
<dbReference type="Proteomes" id="UP000178744">
    <property type="component" value="Unassembled WGS sequence"/>
</dbReference>
<comment type="similarity">
    <text evidence="1 7">Belongs to the universal ribosomal protein uS5 family.</text>
</comment>
<dbReference type="Gene3D" id="3.30.230.10">
    <property type="match status" value="1"/>
</dbReference>
<evidence type="ECO:0000313" key="10">
    <source>
        <dbReference type="EMBL" id="OGY60162.1"/>
    </source>
</evidence>
<evidence type="ECO:0000256" key="7">
    <source>
        <dbReference type="RuleBase" id="RU003823"/>
    </source>
</evidence>
<evidence type="ECO:0000256" key="2">
    <source>
        <dbReference type="ARBA" id="ARBA00022980"/>
    </source>
</evidence>
<evidence type="ECO:0000259" key="9">
    <source>
        <dbReference type="PROSITE" id="PS50881"/>
    </source>
</evidence>
<dbReference type="InterPro" id="IPR020568">
    <property type="entry name" value="Ribosomal_Su5_D2-typ_SF"/>
</dbReference>
<feature type="domain" description="S5 DRBM" evidence="9">
    <location>
        <begin position="12"/>
        <end position="75"/>
    </location>
</feature>
<dbReference type="GO" id="GO:0005737">
    <property type="term" value="C:cytoplasm"/>
    <property type="evidence" value="ECO:0007669"/>
    <property type="project" value="UniProtKB-ARBA"/>
</dbReference>
<organism evidence="10 11">
    <name type="scientific">Candidatus Colwellbacteria bacterium RIFCSPLOWO2_01_FULL_48_10</name>
    <dbReference type="NCBI Taxonomy" id="1797690"/>
    <lineage>
        <taxon>Bacteria</taxon>
        <taxon>Candidatus Colwelliibacteriota</taxon>
    </lineage>
</organism>
<feature type="region of interest" description="Disordered" evidence="8">
    <location>
        <begin position="156"/>
        <end position="180"/>
    </location>
</feature>
<dbReference type="EMBL" id="MHIY01000007">
    <property type="protein sequence ID" value="OGY60162.1"/>
    <property type="molecule type" value="Genomic_DNA"/>
</dbReference>
<feature type="compositionally biased region" description="Polar residues" evidence="8">
    <location>
        <begin position="161"/>
        <end position="172"/>
    </location>
</feature>
<gene>
    <name evidence="10" type="ORF">A3B23_00075</name>
</gene>
<dbReference type="GO" id="GO:0003735">
    <property type="term" value="F:structural constituent of ribosome"/>
    <property type="evidence" value="ECO:0007669"/>
    <property type="project" value="UniProtKB-UniRule"/>
</dbReference>
<dbReference type="SUPFAM" id="SSF54768">
    <property type="entry name" value="dsRNA-binding domain-like"/>
    <property type="match status" value="1"/>
</dbReference>
<keyword evidence="3 6" id="KW-0687">Ribonucleoprotein</keyword>
<dbReference type="GO" id="GO:0006412">
    <property type="term" value="P:translation"/>
    <property type="evidence" value="ECO:0007669"/>
    <property type="project" value="InterPro"/>
</dbReference>
<dbReference type="GO" id="GO:1990904">
    <property type="term" value="C:ribonucleoprotein complex"/>
    <property type="evidence" value="ECO:0007669"/>
    <property type="project" value="UniProtKB-UniRule"/>
</dbReference>
<dbReference type="PROSITE" id="PS50881">
    <property type="entry name" value="S5_DSRBD"/>
    <property type="match status" value="1"/>
</dbReference>
<evidence type="ECO:0000256" key="4">
    <source>
        <dbReference type="ARBA" id="ARBA00035255"/>
    </source>
</evidence>
<dbReference type="PROSITE" id="PS00585">
    <property type="entry name" value="RIBOSOMAL_S5"/>
    <property type="match status" value="1"/>
</dbReference>
<evidence type="ECO:0000256" key="5">
    <source>
        <dbReference type="ARBA" id="ARBA00035519"/>
    </source>
</evidence>
<comment type="caution">
    <text evidence="10">The sequence shown here is derived from an EMBL/GenBank/DDBJ whole genome shotgun (WGS) entry which is preliminary data.</text>
</comment>
<dbReference type="SUPFAM" id="SSF54211">
    <property type="entry name" value="Ribosomal protein S5 domain 2-like"/>
    <property type="match status" value="1"/>
</dbReference>
<dbReference type="Pfam" id="PF03719">
    <property type="entry name" value="Ribosomal_S5_C"/>
    <property type="match status" value="1"/>
</dbReference>
<dbReference type="Pfam" id="PF00333">
    <property type="entry name" value="Ribosomal_S5"/>
    <property type="match status" value="1"/>
</dbReference>
<dbReference type="Gene3D" id="3.30.160.20">
    <property type="match status" value="1"/>
</dbReference>
<evidence type="ECO:0000256" key="3">
    <source>
        <dbReference type="ARBA" id="ARBA00023274"/>
    </source>
</evidence>
<name>A0A1G1Z6B0_9BACT</name>